<protein>
    <submittedName>
        <fullName evidence="1">Uncharacterized protein</fullName>
    </submittedName>
</protein>
<evidence type="ECO:0000313" key="1">
    <source>
        <dbReference type="EMBL" id="CAA6828744.1"/>
    </source>
</evidence>
<organism evidence="1">
    <name type="scientific">uncultured Aureispira sp</name>
    <dbReference type="NCBI Taxonomy" id="1331704"/>
    <lineage>
        <taxon>Bacteria</taxon>
        <taxon>Pseudomonadati</taxon>
        <taxon>Bacteroidota</taxon>
        <taxon>Saprospiria</taxon>
        <taxon>Saprospirales</taxon>
        <taxon>Saprospiraceae</taxon>
        <taxon>Aureispira</taxon>
        <taxon>environmental samples</taxon>
    </lineage>
</organism>
<dbReference type="AlphaFoldDB" id="A0A6S6UG50"/>
<gene>
    <name evidence="1" type="ORF">HELGO_WM55889</name>
</gene>
<accession>A0A6S6UG50</accession>
<dbReference type="EMBL" id="CACVAQ010000437">
    <property type="protein sequence ID" value="CAA6828744.1"/>
    <property type="molecule type" value="Genomic_DNA"/>
</dbReference>
<proteinExistence type="predicted"/>
<feature type="non-terminal residue" evidence="1">
    <location>
        <position position="1"/>
    </location>
</feature>
<reference evidence="1" key="1">
    <citation type="submission" date="2020-01" db="EMBL/GenBank/DDBJ databases">
        <authorList>
            <person name="Meier V. D."/>
            <person name="Meier V D."/>
        </authorList>
    </citation>
    <scope>NUCLEOTIDE SEQUENCE</scope>
    <source>
        <strain evidence="1">HLG_WM_MAG_10</strain>
    </source>
</reference>
<sequence length="37" mass="4197">KEGDLRNFDKVLDANNQAVILDAQQSKKWEILIAALQ</sequence>
<name>A0A6S6UG50_9BACT</name>